<proteinExistence type="predicted"/>
<dbReference type="AlphaFoldDB" id="A0A4S8KMB7"/>
<accession>A0A4S8KMB7</accession>
<gene>
    <name evidence="2" type="ORF">K435DRAFT_878820</name>
</gene>
<evidence type="ECO:0000256" key="1">
    <source>
        <dbReference type="SAM" id="MobiDB-lite"/>
    </source>
</evidence>
<dbReference type="Proteomes" id="UP000297245">
    <property type="component" value="Unassembled WGS sequence"/>
</dbReference>
<feature type="compositionally biased region" description="Low complexity" evidence="1">
    <location>
        <begin position="190"/>
        <end position="199"/>
    </location>
</feature>
<protein>
    <submittedName>
        <fullName evidence="2">Uncharacterized protein</fullName>
    </submittedName>
</protein>
<sequence>MPAYLICTSDSSFTSFINGLHSYIQGLFMPNILDRICVCMNNHSPFVFNVSADTEHTNATMLVFRKGYIHVPVQLLNNCVKQGFLDPNHGMGTPYTLRDRSVLVTDPAPRAPGNWTGGNDLILAKDHRQAGYATTIGAENFHELKSNMMDPKRNIKGAPGRRRKIVTGQRGGVAKAPTLGKQREQREKFPSSLPTPDSSLDNAVKQYDNLQQLAVPLATSINITCRSTPQLPSKAELTPVTIKQNMKRKCASVNVDNGSKRRRL</sequence>
<feature type="region of interest" description="Disordered" evidence="1">
    <location>
        <begin position="168"/>
        <end position="199"/>
    </location>
</feature>
<evidence type="ECO:0000313" key="3">
    <source>
        <dbReference type="Proteomes" id="UP000297245"/>
    </source>
</evidence>
<organism evidence="2 3">
    <name type="scientific">Dendrothele bispora (strain CBS 962.96)</name>
    <dbReference type="NCBI Taxonomy" id="1314807"/>
    <lineage>
        <taxon>Eukaryota</taxon>
        <taxon>Fungi</taxon>
        <taxon>Dikarya</taxon>
        <taxon>Basidiomycota</taxon>
        <taxon>Agaricomycotina</taxon>
        <taxon>Agaricomycetes</taxon>
        <taxon>Agaricomycetidae</taxon>
        <taxon>Agaricales</taxon>
        <taxon>Agaricales incertae sedis</taxon>
        <taxon>Dendrothele</taxon>
    </lineage>
</organism>
<dbReference type="EMBL" id="ML180747">
    <property type="protein sequence ID" value="THU76702.1"/>
    <property type="molecule type" value="Genomic_DNA"/>
</dbReference>
<name>A0A4S8KMB7_DENBC</name>
<reference evidence="2 3" key="1">
    <citation type="journal article" date="2019" name="Nat. Ecol. Evol.">
        <title>Megaphylogeny resolves global patterns of mushroom evolution.</title>
        <authorList>
            <person name="Varga T."/>
            <person name="Krizsan K."/>
            <person name="Foldi C."/>
            <person name="Dima B."/>
            <person name="Sanchez-Garcia M."/>
            <person name="Sanchez-Ramirez S."/>
            <person name="Szollosi G.J."/>
            <person name="Szarkandi J.G."/>
            <person name="Papp V."/>
            <person name="Albert L."/>
            <person name="Andreopoulos W."/>
            <person name="Angelini C."/>
            <person name="Antonin V."/>
            <person name="Barry K.W."/>
            <person name="Bougher N.L."/>
            <person name="Buchanan P."/>
            <person name="Buyck B."/>
            <person name="Bense V."/>
            <person name="Catcheside P."/>
            <person name="Chovatia M."/>
            <person name="Cooper J."/>
            <person name="Damon W."/>
            <person name="Desjardin D."/>
            <person name="Finy P."/>
            <person name="Geml J."/>
            <person name="Haridas S."/>
            <person name="Hughes K."/>
            <person name="Justo A."/>
            <person name="Karasinski D."/>
            <person name="Kautmanova I."/>
            <person name="Kiss B."/>
            <person name="Kocsube S."/>
            <person name="Kotiranta H."/>
            <person name="LaButti K.M."/>
            <person name="Lechner B.E."/>
            <person name="Liimatainen K."/>
            <person name="Lipzen A."/>
            <person name="Lukacs Z."/>
            <person name="Mihaltcheva S."/>
            <person name="Morgado L.N."/>
            <person name="Niskanen T."/>
            <person name="Noordeloos M.E."/>
            <person name="Ohm R.A."/>
            <person name="Ortiz-Santana B."/>
            <person name="Ovrebo C."/>
            <person name="Racz N."/>
            <person name="Riley R."/>
            <person name="Savchenko A."/>
            <person name="Shiryaev A."/>
            <person name="Soop K."/>
            <person name="Spirin V."/>
            <person name="Szebenyi C."/>
            <person name="Tomsovsky M."/>
            <person name="Tulloss R.E."/>
            <person name="Uehling J."/>
            <person name="Grigoriev I.V."/>
            <person name="Vagvolgyi C."/>
            <person name="Papp T."/>
            <person name="Martin F.M."/>
            <person name="Miettinen O."/>
            <person name="Hibbett D.S."/>
            <person name="Nagy L.G."/>
        </authorList>
    </citation>
    <scope>NUCLEOTIDE SEQUENCE [LARGE SCALE GENOMIC DNA]</scope>
    <source>
        <strain evidence="2 3">CBS 962.96</strain>
    </source>
</reference>
<evidence type="ECO:0000313" key="2">
    <source>
        <dbReference type="EMBL" id="THU76702.1"/>
    </source>
</evidence>
<dbReference type="OrthoDB" id="3061861at2759"/>
<keyword evidence="3" id="KW-1185">Reference proteome</keyword>